<keyword evidence="6" id="KW-0158">Chromosome</keyword>
<gene>
    <name evidence="16" type="primary">LOC112684110</name>
</gene>
<dbReference type="RefSeq" id="XP_025411220.1">
    <property type="nucleotide sequence ID" value="XM_025555435.1"/>
</dbReference>
<evidence type="ECO:0000256" key="2">
    <source>
        <dbReference type="ARBA" id="ARBA00004286"/>
    </source>
</evidence>
<evidence type="ECO:0000313" key="16">
    <source>
        <dbReference type="RefSeq" id="XP_025411220.1"/>
    </source>
</evidence>
<keyword evidence="9" id="KW-0597">Phosphoprotein</keyword>
<evidence type="ECO:0000256" key="14">
    <source>
        <dbReference type="SAM" id="MobiDB-lite"/>
    </source>
</evidence>
<keyword evidence="7" id="KW-0690">Ribosome biogenesis</keyword>
<organism evidence="15 16">
    <name type="scientific">Sipha flava</name>
    <name type="common">yellow sugarcane aphid</name>
    <dbReference type="NCBI Taxonomy" id="143950"/>
    <lineage>
        <taxon>Eukaryota</taxon>
        <taxon>Metazoa</taxon>
        <taxon>Ecdysozoa</taxon>
        <taxon>Arthropoda</taxon>
        <taxon>Hexapoda</taxon>
        <taxon>Insecta</taxon>
        <taxon>Pterygota</taxon>
        <taxon>Neoptera</taxon>
        <taxon>Paraneoptera</taxon>
        <taxon>Hemiptera</taxon>
        <taxon>Sternorrhyncha</taxon>
        <taxon>Aphidomorpha</taxon>
        <taxon>Aphidoidea</taxon>
        <taxon>Aphididae</taxon>
        <taxon>Sipha</taxon>
    </lineage>
</organism>
<comment type="similarity">
    <text evidence="4">Belongs to the CGR1 family.</text>
</comment>
<protein>
    <recommendedName>
        <fullName evidence="5">Coiled-coil domain-containing protein 86</fullName>
    </recommendedName>
</protein>
<dbReference type="GeneID" id="112684110"/>
<keyword evidence="15" id="KW-1185">Reference proteome</keyword>
<dbReference type="PANTHER" id="PTHR13557:SF1">
    <property type="entry name" value="COILED-COIL DOMAIN-CONTAINING PROTEIN 86"/>
    <property type="match status" value="1"/>
</dbReference>
<feature type="compositionally biased region" description="Basic and acidic residues" evidence="14">
    <location>
        <begin position="64"/>
        <end position="90"/>
    </location>
</feature>
<feature type="compositionally biased region" description="Basic residues" evidence="14">
    <location>
        <begin position="99"/>
        <end position="109"/>
    </location>
</feature>
<dbReference type="GO" id="GO:0005694">
    <property type="term" value="C:chromosome"/>
    <property type="evidence" value="ECO:0007669"/>
    <property type="project" value="UniProtKB-SubCell"/>
</dbReference>
<keyword evidence="12" id="KW-0539">Nucleus</keyword>
<dbReference type="PANTHER" id="PTHR13557">
    <property type="entry name" value="COILED-COIL DOMAIN-CONTAINING PROTEIN 86"/>
    <property type="match status" value="1"/>
</dbReference>
<evidence type="ECO:0000256" key="6">
    <source>
        <dbReference type="ARBA" id="ARBA00022454"/>
    </source>
</evidence>
<evidence type="ECO:0000256" key="12">
    <source>
        <dbReference type="ARBA" id="ARBA00023242"/>
    </source>
</evidence>
<evidence type="ECO:0000256" key="13">
    <source>
        <dbReference type="ARBA" id="ARBA00093307"/>
    </source>
</evidence>
<evidence type="ECO:0000256" key="1">
    <source>
        <dbReference type="ARBA" id="ARBA00004090"/>
    </source>
</evidence>
<dbReference type="InterPro" id="IPR026570">
    <property type="entry name" value="CCDC86"/>
</dbReference>
<dbReference type="Pfam" id="PF03879">
    <property type="entry name" value="Cgr1"/>
    <property type="match status" value="1"/>
</dbReference>
<feature type="compositionally biased region" description="Basic and acidic residues" evidence="14">
    <location>
        <begin position="110"/>
        <end position="121"/>
    </location>
</feature>
<comment type="function">
    <text evidence="13">Required for proper chromosome segregation during mitosis and error-free mitotic progression.</text>
</comment>
<dbReference type="AlphaFoldDB" id="A0A8B8FLK5"/>
<keyword evidence="8" id="KW-0698">rRNA processing</keyword>
<dbReference type="InterPro" id="IPR005579">
    <property type="entry name" value="Cgr1-like"/>
</dbReference>
<reference evidence="16" key="1">
    <citation type="submission" date="2025-08" db="UniProtKB">
        <authorList>
            <consortium name="RefSeq"/>
        </authorList>
    </citation>
    <scope>IDENTIFICATION</scope>
    <source>
        <tissue evidence="16">Whole body</tissue>
    </source>
</reference>
<evidence type="ECO:0000256" key="8">
    <source>
        <dbReference type="ARBA" id="ARBA00022552"/>
    </source>
</evidence>
<name>A0A8B8FLK5_9HEMI</name>
<sequence>MSKETTIVEVRGMPKCGRFWKTPKTKFSSINKTKGLKLSYERKQKLREDIKKTRELSRSLINERNAENEARKERRRENIKRRAENQKKSEVVQLIKNPAKIKRMRKKALRQIEKRDTLNMK</sequence>
<dbReference type="GO" id="GO:0005730">
    <property type="term" value="C:nucleolus"/>
    <property type="evidence" value="ECO:0007669"/>
    <property type="project" value="UniProtKB-SubCell"/>
</dbReference>
<evidence type="ECO:0000256" key="11">
    <source>
        <dbReference type="ARBA" id="ARBA00023054"/>
    </source>
</evidence>
<comment type="subcellular location">
    <subcellularLocation>
        <location evidence="2">Chromosome</location>
    </subcellularLocation>
    <subcellularLocation>
        <location evidence="3">Nucleus</location>
        <location evidence="3">Nucleolus</location>
    </subcellularLocation>
</comment>
<accession>A0A8B8FLK5</accession>
<dbReference type="GO" id="GO:0006364">
    <property type="term" value="P:rRNA processing"/>
    <property type="evidence" value="ECO:0007669"/>
    <property type="project" value="UniProtKB-KW"/>
</dbReference>
<evidence type="ECO:0000256" key="7">
    <source>
        <dbReference type="ARBA" id="ARBA00022517"/>
    </source>
</evidence>
<evidence type="ECO:0000256" key="5">
    <source>
        <dbReference type="ARBA" id="ARBA00016738"/>
    </source>
</evidence>
<keyword evidence="10" id="KW-0164">Citrullination</keyword>
<proteinExistence type="inferred from homology"/>
<evidence type="ECO:0000256" key="4">
    <source>
        <dbReference type="ARBA" id="ARBA00007869"/>
    </source>
</evidence>
<evidence type="ECO:0000256" key="10">
    <source>
        <dbReference type="ARBA" id="ARBA00022934"/>
    </source>
</evidence>
<feature type="region of interest" description="Disordered" evidence="14">
    <location>
        <begin position="59"/>
        <end position="121"/>
    </location>
</feature>
<evidence type="ECO:0000256" key="9">
    <source>
        <dbReference type="ARBA" id="ARBA00022553"/>
    </source>
</evidence>
<dbReference type="OrthoDB" id="277961at2759"/>
<comment type="function">
    <text evidence="1">Involved in nucleolar integrity and required for processing of the pre-rRNA for the 60S ribosome subunit.</text>
</comment>
<evidence type="ECO:0000313" key="15">
    <source>
        <dbReference type="Proteomes" id="UP000694846"/>
    </source>
</evidence>
<keyword evidence="11" id="KW-0175">Coiled coil</keyword>
<dbReference type="Proteomes" id="UP000694846">
    <property type="component" value="Unplaced"/>
</dbReference>
<evidence type="ECO:0000256" key="3">
    <source>
        <dbReference type="ARBA" id="ARBA00004604"/>
    </source>
</evidence>